<comment type="caution">
    <text evidence="2">The sequence shown here is derived from an EMBL/GenBank/DDBJ whole genome shotgun (WGS) entry which is preliminary data.</text>
</comment>
<keyword evidence="1" id="KW-0732">Signal</keyword>
<feature type="signal peptide" evidence="1">
    <location>
        <begin position="1"/>
        <end position="21"/>
    </location>
</feature>
<dbReference type="InterPro" id="IPR051130">
    <property type="entry name" value="Mito_struct-func_regulator"/>
</dbReference>
<dbReference type="Gene3D" id="3.20.20.80">
    <property type="entry name" value="Glycosidases"/>
    <property type="match status" value="1"/>
</dbReference>
<name>A0A1Q8RMT7_9PEZI</name>
<evidence type="ECO:0000256" key="1">
    <source>
        <dbReference type="SAM" id="SignalP"/>
    </source>
</evidence>
<dbReference type="AlphaFoldDB" id="A0A1Q8RMT7"/>
<evidence type="ECO:0000313" key="3">
    <source>
        <dbReference type="Proteomes" id="UP000186583"/>
    </source>
</evidence>
<dbReference type="OrthoDB" id="1046782at2759"/>
<dbReference type="PANTHER" id="PTHR43173">
    <property type="entry name" value="ABC1 FAMILY PROTEIN"/>
    <property type="match status" value="1"/>
</dbReference>
<dbReference type="InterPro" id="IPR005197">
    <property type="entry name" value="Glyco_hydro_71"/>
</dbReference>
<dbReference type="Pfam" id="PF03659">
    <property type="entry name" value="Glyco_hydro_71"/>
    <property type="match status" value="1"/>
</dbReference>
<proteinExistence type="predicted"/>
<feature type="chain" id="PRO_5013000083" evidence="1">
    <location>
        <begin position="22"/>
        <end position="482"/>
    </location>
</feature>
<keyword evidence="3" id="KW-1185">Reference proteome</keyword>
<protein>
    <submittedName>
        <fullName evidence="2">Mutanase Pc12g07500-like protein 5</fullName>
    </submittedName>
</protein>
<feature type="non-terminal residue" evidence="2">
    <location>
        <position position="1"/>
    </location>
</feature>
<sequence length="482" mass="51911">TAMRFLCVLAFVLTAFRQARAKAVFAHFMVSNAQNYTLSDWADEIKLAQAAHIDAFALNTAYDQGDGRQYDLAFSAASSAGFKLFFSFDYAGNGPWPASEVLSILKKFKGSSAHFLHNNKPFVSTFEGPGSASDWINIKAQTNCYFVPDWSSLGAKPAMELAGGVADGLFAWSAWPWGNKDMDTFVDASYITYLSGKPYMMPVSPWFYTNLPGYDKNWLWRGDSLWADRWGQVLYVQPEWVEIISWNDYGESHYIGPVRSKALGAMRTGRAPIDFVADMPHDGWREILPFAIDMYVRNITTIASEKLVFWYRKQPAAACDSGMTTGNTASQLQLEFAPTDVSQDRVFYAAVLGSSATVSVTIGGITQTGTWSKSPEDGVGLYSGSVPFNGNLGDVVVTISRGGGSTLSGSGVAISAQCGTGGLANWNAWVGSASGGAVADPTPTSMDDQVCINGTSIDSFSGLCSFACSLGYCPLGACLCTA</sequence>
<dbReference type="CDD" id="cd11577">
    <property type="entry name" value="GH71"/>
    <property type="match status" value="1"/>
</dbReference>
<gene>
    <name evidence="2" type="ORF">CCHL11_05875</name>
</gene>
<dbReference type="Proteomes" id="UP000186583">
    <property type="component" value="Unassembled WGS sequence"/>
</dbReference>
<organism evidence="2 3">
    <name type="scientific">Colletotrichum chlorophyti</name>
    <dbReference type="NCBI Taxonomy" id="708187"/>
    <lineage>
        <taxon>Eukaryota</taxon>
        <taxon>Fungi</taxon>
        <taxon>Dikarya</taxon>
        <taxon>Ascomycota</taxon>
        <taxon>Pezizomycotina</taxon>
        <taxon>Sordariomycetes</taxon>
        <taxon>Hypocreomycetidae</taxon>
        <taxon>Glomerellales</taxon>
        <taxon>Glomerellaceae</taxon>
        <taxon>Colletotrichum</taxon>
    </lineage>
</organism>
<reference evidence="2 3" key="1">
    <citation type="submission" date="2016-11" db="EMBL/GenBank/DDBJ databases">
        <title>Draft Genome Assembly of Colletotrichum chlorophyti a pathogen of herbaceous plants.</title>
        <authorList>
            <person name="Gan P."/>
            <person name="Narusaka M."/>
            <person name="Tsushima A."/>
            <person name="Narusaka Y."/>
            <person name="Takano Y."/>
            <person name="Shirasu K."/>
        </authorList>
    </citation>
    <scope>NUCLEOTIDE SEQUENCE [LARGE SCALE GENOMIC DNA]</scope>
    <source>
        <strain evidence="2 3">NTL11</strain>
    </source>
</reference>
<dbReference type="GO" id="GO:0051118">
    <property type="term" value="F:glucan endo-1,3-alpha-glucosidase activity"/>
    <property type="evidence" value="ECO:0007669"/>
    <property type="project" value="InterPro"/>
</dbReference>
<dbReference type="STRING" id="708187.A0A1Q8RMT7"/>
<dbReference type="PANTHER" id="PTHR43173:SF33">
    <property type="entry name" value="ASCUS WALL ENDO-1,3-ALPHA-GLUCANASE-RELATED"/>
    <property type="match status" value="1"/>
</dbReference>
<dbReference type="EMBL" id="MPGH01000162">
    <property type="protein sequence ID" value="OLN85639.1"/>
    <property type="molecule type" value="Genomic_DNA"/>
</dbReference>
<evidence type="ECO:0000313" key="2">
    <source>
        <dbReference type="EMBL" id="OLN85639.1"/>
    </source>
</evidence>
<accession>A0A1Q8RMT7</accession>